<dbReference type="EMBL" id="BQXY01000003">
    <property type="protein sequence ID" value="GKU25715.1"/>
    <property type="molecule type" value="Genomic_DNA"/>
</dbReference>
<evidence type="ECO:0000313" key="2">
    <source>
        <dbReference type="Proteomes" id="UP001057868"/>
    </source>
</evidence>
<comment type="caution">
    <text evidence="1">The sequence shown here is derived from an EMBL/GenBank/DDBJ whole genome shotgun (WGS) entry which is preliminary data.</text>
</comment>
<gene>
    <name evidence="1" type="ORF">CFOLD11_25410</name>
</gene>
<proteinExistence type="predicted"/>
<name>A0A9W5Y379_9CLOT</name>
<dbReference type="AlphaFoldDB" id="A0A9W5Y379"/>
<sequence length="192" mass="22019">MYPDRKYMDKSINDDLSFEPFIGEYDSPFSENLLSISDNTKLSSDKFVPFSENSVPFLENSGPFSENIVPFTENSIPFTNNLYLNGFNNRSSIGDNFNKIKLSSTYWFNSLFNSSTEINRGYVPVPVQLFEDIDTDFDERLTSDKVNQIFSKIEENNGSIMKSLEAYKIPFPVSKMIVKKLIALSIKYSPKE</sequence>
<dbReference type="RefSeq" id="WP_261852657.1">
    <property type="nucleotide sequence ID" value="NZ_BQXY01000003.1"/>
</dbReference>
<accession>A0A9W5Y379</accession>
<dbReference type="Proteomes" id="UP001057868">
    <property type="component" value="Unassembled WGS sequence"/>
</dbReference>
<evidence type="ECO:0000313" key="1">
    <source>
        <dbReference type="EMBL" id="GKU25715.1"/>
    </source>
</evidence>
<organism evidence="1 2">
    <name type="scientific">Clostridium folliculivorans</name>
    <dbReference type="NCBI Taxonomy" id="2886038"/>
    <lineage>
        <taxon>Bacteria</taxon>
        <taxon>Bacillati</taxon>
        <taxon>Bacillota</taxon>
        <taxon>Clostridia</taxon>
        <taxon>Eubacteriales</taxon>
        <taxon>Clostridiaceae</taxon>
        <taxon>Clostridium</taxon>
    </lineage>
</organism>
<protein>
    <submittedName>
        <fullName evidence="1">Uncharacterized protein</fullName>
    </submittedName>
</protein>
<reference evidence="1" key="1">
    <citation type="journal article" date="2023" name="Int. J. Syst. Evol. Microbiol.">
        <title>&lt;i&gt;Clostridium folliculivorans&lt;/i&gt; sp. nov., isolated from soil samples of an organic paddy in Japan.</title>
        <authorList>
            <person name="Tazawa J."/>
            <person name="Kobayashi H."/>
            <person name="Tanizawa Y."/>
            <person name="Uchino A."/>
            <person name="Tanaka F."/>
            <person name="Urashima Y."/>
            <person name="Miura S."/>
            <person name="Sakamoto M."/>
            <person name="Ohkuma M."/>
            <person name="Tohno M."/>
        </authorList>
    </citation>
    <scope>NUCLEOTIDE SEQUENCE</scope>
    <source>
        <strain evidence="1">D1-1</strain>
    </source>
</reference>
<keyword evidence="2" id="KW-1185">Reference proteome</keyword>